<feature type="domain" description="CCHC-type" evidence="3">
    <location>
        <begin position="153"/>
        <end position="168"/>
    </location>
</feature>
<sequence length="350" mass="40162">MNVFHVMDEILEPIPDNPVPEAGKTIDPKEIADLEKKMLLQKEQEHLACGHIKNVLFDHLYDLYSPITYPRELWKALGKRIQGTRRRIYEETRIPEKRGKPPAIVHSVQAGGKGKERFKSAGPTKKWNLGPQEKSFKRQGQFSGQGNIKRNGKCHVCGETWHYARECKLRKSWTSETANAIAEIEDLVANLRLEEIDMLVVNGATVHVCDSRDKFVEYHEVHDGKQVTVANKDRDDIAGIKTVQHHFTSGNILTLMNVLHVPTIAKIRFVHVYLLHSKDEAFEAFKVYKAEVENQKEKRIKILRSDRGDEYFSSKFDTLCEENGIKHQCSSPFTPQQTAKLNVRTKLLSR</sequence>
<dbReference type="Pfam" id="PF00665">
    <property type="entry name" value="rve"/>
    <property type="match status" value="1"/>
</dbReference>
<dbReference type="GO" id="GO:0015074">
    <property type="term" value="P:DNA integration"/>
    <property type="evidence" value="ECO:0007669"/>
    <property type="project" value="InterPro"/>
</dbReference>
<dbReference type="PANTHER" id="PTHR42648">
    <property type="entry name" value="TRANSPOSASE, PUTATIVE-RELATED"/>
    <property type="match status" value="1"/>
</dbReference>
<evidence type="ECO:0000313" key="5">
    <source>
        <dbReference type="EMBL" id="KAJ9561508.1"/>
    </source>
</evidence>
<dbReference type="GO" id="GO:0003676">
    <property type="term" value="F:nucleic acid binding"/>
    <property type="evidence" value="ECO:0007669"/>
    <property type="project" value="InterPro"/>
</dbReference>
<name>A0AA38TIC7_9ASTR</name>
<dbReference type="PANTHER" id="PTHR42648:SF20">
    <property type="entry name" value="RNA-DIRECTED DNA POLYMERASE"/>
    <property type="match status" value="1"/>
</dbReference>
<reference evidence="5" key="1">
    <citation type="submission" date="2023-03" db="EMBL/GenBank/DDBJ databases">
        <title>Chromosome-scale reference genome and RAD-based genetic map of yellow starthistle (Centaurea solstitialis) reveal putative structural variation and QTLs associated with invader traits.</title>
        <authorList>
            <person name="Reatini B."/>
            <person name="Cang F.A."/>
            <person name="Jiang Q."/>
            <person name="Mckibben M.T.W."/>
            <person name="Barker M.S."/>
            <person name="Rieseberg L.H."/>
            <person name="Dlugosch K.M."/>
        </authorList>
    </citation>
    <scope>NUCLEOTIDE SEQUENCE</scope>
    <source>
        <strain evidence="5">CAN-66</strain>
        <tissue evidence="5">Leaf</tissue>
    </source>
</reference>
<dbReference type="InterPro" id="IPR054722">
    <property type="entry name" value="PolX-like_BBD"/>
</dbReference>
<evidence type="ECO:0008006" key="7">
    <source>
        <dbReference type="Google" id="ProtNLM"/>
    </source>
</evidence>
<evidence type="ECO:0000259" key="4">
    <source>
        <dbReference type="PROSITE" id="PS50994"/>
    </source>
</evidence>
<dbReference type="InterPro" id="IPR036397">
    <property type="entry name" value="RNaseH_sf"/>
</dbReference>
<dbReference type="Proteomes" id="UP001172457">
    <property type="component" value="Chromosome 2"/>
</dbReference>
<dbReference type="InterPro" id="IPR001584">
    <property type="entry name" value="Integrase_cat-core"/>
</dbReference>
<dbReference type="GO" id="GO:0008270">
    <property type="term" value="F:zinc ion binding"/>
    <property type="evidence" value="ECO:0007669"/>
    <property type="project" value="UniProtKB-KW"/>
</dbReference>
<dbReference type="AlphaFoldDB" id="A0AA38TIC7"/>
<organism evidence="5 6">
    <name type="scientific">Centaurea solstitialis</name>
    <name type="common">yellow star-thistle</name>
    <dbReference type="NCBI Taxonomy" id="347529"/>
    <lineage>
        <taxon>Eukaryota</taxon>
        <taxon>Viridiplantae</taxon>
        <taxon>Streptophyta</taxon>
        <taxon>Embryophyta</taxon>
        <taxon>Tracheophyta</taxon>
        <taxon>Spermatophyta</taxon>
        <taxon>Magnoliopsida</taxon>
        <taxon>eudicotyledons</taxon>
        <taxon>Gunneridae</taxon>
        <taxon>Pentapetalae</taxon>
        <taxon>asterids</taxon>
        <taxon>campanulids</taxon>
        <taxon>Asterales</taxon>
        <taxon>Asteraceae</taxon>
        <taxon>Carduoideae</taxon>
        <taxon>Cardueae</taxon>
        <taxon>Centaureinae</taxon>
        <taxon>Centaurea</taxon>
    </lineage>
</organism>
<feature type="domain" description="Integrase catalytic" evidence="4">
    <location>
        <begin position="234"/>
        <end position="350"/>
    </location>
</feature>
<keyword evidence="1" id="KW-0378">Hydrolase</keyword>
<dbReference type="SUPFAM" id="SSF57756">
    <property type="entry name" value="Retrovirus zinc finger-like domains"/>
    <property type="match status" value="1"/>
</dbReference>
<gene>
    <name evidence="5" type="ORF">OSB04_006668</name>
</gene>
<dbReference type="GO" id="GO:0008233">
    <property type="term" value="F:peptidase activity"/>
    <property type="evidence" value="ECO:0007669"/>
    <property type="project" value="UniProtKB-KW"/>
</dbReference>
<dbReference type="InterPro" id="IPR036875">
    <property type="entry name" value="Znf_CCHC_sf"/>
</dbReference>
<dbReference type="InterPro" id="IPR039537">
    <property type="entry name" value="Retrotran_Ty1/copia-like"/>
</dbReference>
<dbReference type="PROSITE" id="PS50994">
    <property type="entry name" value="INTEGRASE"/>
    <property type="match status" value="1"/>
</dbReference>
<keyword evidence="2" id="KW-0479">Metal-binding</keyword>
<dbReference type="SUPFAM" id="SSF53098">
    <property type="entry name" value="Ribonuclease H-like"/>
    <property type="match status" value="1"/>
</dbReference>
<keyword evidence="6" id="KW-1185">Reference proteome</keyword>
<keyword evidence="2" id="KW-0862">Zinc</keyword>
<dbReference type="Gene3D" id="3.30.420.10">
    <property type="entry name" value="Ribonuclease H-like superfamily/Ribonuclease H"/>
    <property type="match status" value="1"/>
</dbReference>
<evidence type="ECO:0000313" key="6">
    <source>
        <dbReference type="Proteomes" id="UP001172457"/>
    </source>
</evidence>
<dbReference type="Pfam" id="PF22936">
    <property type="entry name" value="Pol_BBD"/>
    <property type="match status" value="1"/>
</dbReference>
<keyword evidence="2" id="KW-0863">Zinc-finger</keyword>
<dbReference type="EMBL" id="JARYMX010000002">
    <property type="protein sequence ID" value="KAJ9561508.1"/>
    <property type="molecule type" value="Genomic_DNA"/>
</dbReference>
<dbReference type="GO" id="GO:0006508">
    <property type="term" value="P:proteolysis"/>
    <property type="evidence" value="ECO:0007669"/>
    <property type="project" value="UniProtKB-KW"/>
</dbReference>
<evidence type="ECO:0000256" key="2">
    <source>
        <dbReference type="PROSITE-ProRule" id="PRU00047"/>
    </source>
</evidence>
<dbReference type="PROSITE" id="PS50158">
    <property type="entry name" value="ZF_CCHC"/>
    <property type="match status" value="1"/>
</dbReference>
<keyword evidence="1" id="KW-0645">Protease</keyword>
<proteinExistence type="predicted"/>
<dbReference type="InterPro" id="IPR001878">
    <property type="entry name" value="Znf_CCHC"/>
</dbReference>
<evidence type="ECO:0000259" key="3">
    <source>
        <dbReference type="PROSITE" id="PS50158"/>
    </source>
</evidence>
<comment type="caution">
    <text evidence="5">The sequence shown here is derived from an EMBL/GenBank/DDBJ whole genome shotgun (WGS) entry which is preliminary data.</text>
</comment>
<evidence type="ECO:0000256" key="1">
    <source>
        <dbReference type="ARBA" id="ARBA00022670"/>
    </source>
</evidence>
<protein>
    <recommendedName>
        <fullName evidence="7">Polyprotein</fullName>
    </recommendedName>
</protein>
<dbReference type="InterPro" id="IPR012337">
    <property type="entry name" value="RNaseH-like_sf"/>
</dbReference>
<accession>A0AA38TIC7</accession>